<dbReference type="EMBL" id="ML120396">
    <property type="protein sequence ID" value="RPA98415.1"/>
    <property type="molecule type" value="Genomic_DNA"/>
</dbReference>
<feature type="compositionally biased region" description="Polar residues" evidence="1">
    <location>
        <begin position="1"/>
        <end position="23"/>
    </location>
</feature>
<keyword evidence="3" id="KW-1185">Reference proteome</keyword>
<gene>
    <name evidence="2" type="ORF">L873DRAFT_1808429</name>
</gene>
<evidence type="ECO:0000313" key="2">
    <source>
        <dbReference type="EMBL" id="RPA98415.1"/>
    </source>
</evidence>
<dbReference type="AlphaFoldDB" id="A0A3N4JJH5"/>
<sequence>MSSATSIPSTTNPHENASTNASASMGKKIEGVVSGIHGTGGQIRGQFSNVVDTAVHDVEGQALIE</sequence>
<protein>
    <submittedName>
        <fullName evidence="2">Uncharacterized protein</fullName>
    </submittedName>
</protein>
<evidence type="ECO:0000256" key="1">
    <source>
        <dbReference type="SAM" id="MobiDB-lite"/>
    </source>
</evidence>
<feature type="region of interest" description="Disordered" evidence="1">
    <location>
        <begin position="1"/>
        <end position="25"/>
    </location>
</feature>
<reference evidence="2 3" key="1">
    <citation type="journal article" date="2018" name="Nat. Ecol. Evol.">
        <title>Pezizomycetes genomes reveal the molecular basis of ectomycorrhizal truffle lifestyle.</title>
        <authorList>
            <person name="Murat C."/>
            <person name="Payen T."/>
            <person name="Noel B."/>
            <person name="Kuo A."/>
            <person name="Morin E."/>
            <person name="Chen J."/>
            <person name="Kohler A."/>
            <person name="Krizsan K."/>
            <person name="Balestrini R."/>
            <person name="Da Silva C."/>
            <person name="Montanini B."/>
            <person name="Hainaut M."/>
            <person name="Levati E."/>
            <person name="Barry K.W."/>
            <person name="Belfiori B."/>
            <person name="Cichocki N."/>
            <person name="Clum A."/>
            <person name="Dockter R.B."/>
            <person name="Fauchery L."/>
            <person name="Guy J."/>
            <person name="Iotti M."/>
            <person name="Le Tacon F."/>
            <person name="Lindquist E.A."/>
            <person name="Lipzen A."/>
            <person name="Malagnac F."/>
            <person name="Mello A."/>
            <person name="Molinier V."/>
            <person name="Miyauchi S."/>
            <person name="Poulain J."/>
            <person name="Riccioni C."/>
            <person name="Rubini A."/>
            <person name="Sitrit Y."/>
            <person name="Splivallo R."/>
            <person name="Traeger S."/>
            <person name="Wang M."/>
            <person name="Zifcakova L."/>
            <person name="Wipf D."/>
            <person name="Zambonelli A."/>
            <person name="Paolocci F."/>
            <person name="Nowrousian M."/>
            <person name="Ottonello S."/>
            <person name="Baldrian P."/>
            <person name="Spatafora J.W."/>
            <person name="Henrissat B."/>
            <person name="Nagy L.G."/>
            <person name="Aury J.M."/>
            <person name="Wincker P."/>
            <person name="Grigoriev I.V."/>
            <person name="Bonfante P."/>
            <person name="Martin F.M."/>
        </authorList>
    </citation>
    <scope>NUCLEOTIDE SEQUENCE [LARGE SCALE GENOMIC DNA]</scope>
    <source>
        <strain evidence="2 3">120613-1</strain>
    </source>
</reference>
<dbReference type="OrthoDB" id="4779541at2759"/>
<dbReference type="Proteomes" id="UP000276215">
    <property type="component" value="Unassembled WGS sequence"/>
</dbReference>
<name>A0A3N4JJH5_9PEZI</name>
<dbReference type="STRING" id="1336337.A0A3N4JJH5"/>
<accession>A0A3N4JJH5</accession>
<organism evidence="2 3">
    <name type="scientific">Choiromyces venosus 120613-1</name>
    <dbReference type="NCBI Taxonomy" id="1336337"/>
    <lineage>
        <taxon>Eukaryota</taxon>
        <taxon>Fungi</taxon>
        <taxon>Dikarya</taxon>
        <taxon>Ascomycota</taxon>
        <taxon>Pezizomycotina</taxon>
        <taxon>Pezizomycetes</taxon>
        <taxon>Pezizales</taxon>
        <taxon>Tuberaceae</taxon>
        <taxon>Choiromyces</taxon>
    </lineage>
</organism>
<proteinExistence type="predicted"/>
<evidence type="ECO:0000313" key="3">
    <source>
        <dbReference type="Proteomes" id="UP000276215"/>
    </source>
</evidence>